<protein>
    <submittedName>
        <fullName evidence="2">Uncharacterized protein</fullName>
    </submittedName>
</protein>
<keyword evidence="3" id="KW-1185">Reference proteome</keyword>
<accession>A0A6N9H3C4</accession>
<keyword evidence="1" id="KW-0812">Transmembrane</keyword>
<comment type="caution">
    <text evidence="2">The sequence shown here is derived from an EMBL/GenBank/DDBJ whole genome shotgun (WGS) entry which is preliminary data.</text>
</comment>
<feature type="transmembrane region" description="Helical" evidence="1">
    <location>
        <begin position="7"/>
        <end position="27"/>
    </location>
</feature>
<sequence>MRRVLHWPAPVFSGIAAASLVLFFVVGGMRATGRIGDGLAVPCFFVTILACCAATTLAAVAWLRRR</sequence>
<evidence type="ECO:0000256" key="1">
    <source>
        <dbReference type="SAM" id="Phobius"/>
    </source>
</evidence>
<name>A0A6N9H3C4_9MICO</name>
<dbReference type="Proteomes" id="UP000469215">
    <property type="component" value="Unassembled WGS sequence"/>
</dbReference>
<feature type="transmembrane region" description="Helical" evidence="1">
    <location>
        <begin position="39"/>
        <end position="63"/>
    </location>
</feature>
<keyword evidence="1" id="KW-1133">Transmembrane helix</keyword>
<evidence type="ECO:0000313" key="2">
    <source>
        <dbReference type="EMBL" id="MYM18540.1"/>
    </source>
</evidence>
<dbReference type="AlphaFoldDB" id="A0A6N9H3C4"/>
<proteinExistence type="predicted"/>
<keyword evidence="1" id="KW-0472">Membrane</keyword>
<evidence type="ECO:0000313" key="3">
    <source>
        <dbReference type="Proteomes" id="UP000469215"/>
    </source>
</evidence>
<organism evidence="2 3">
    <name type="scientific">Brevibacterium rongguiense</name>
    <dbReference type="NCBI Taxonomy" id="2695267"/>
    <lineage>
        <taxon>Bacteria</taxon>
        <taxon>Bacillati</taxon>
        <taxon>Actinomycetota</taxon>
        <taxon>Actinomycetes</taxon>
        <taxon>Micrococcales</taxon>
        <taxon>Brevibacteriaceae</taxon>
        <taxon>Brevibacterium</taxon>
    </lineage>
</organism>
<dbReference type="EMBL" id="WWEQ01000002">
    <property type="protein sequence ID" value="MYM18540.1"/>
    <property type="molecule type" value="Genomic_DNA"/>
</dbReference>
<reference evidence="2 3" key="1">
    <citation type="submission" date="2020-01" db="EMBL/GenBank/DDBJ databases">
        <authorList>
            <person name="Deng T."/>
        </authorList>
    </citation>
    <scope>NUCLEOTIDE SEQUENCE [LARGE SCALE GENOMIC DNA]</scope>
    <source>
        <strain evidence="2 3">5221</strain>
    </source>
</reference>
<gene>
    <name evidence="2" type="ORF">GSY69_00740</name>
</gene>